<organism evidence="1 2">
    <name type="scientific">Streptomyces kurssanovii</name>
    <dbReference type="NCBI Taxonomy" id="67312"/>
    <lineage>
        <taxon>Bacteria</taxon>
        <taxon>Bacillati</taxon>
        <taxon>Actinomycetota</taxon>
        <taxon>Actinomycetes</taxon>
        <taxon>Kitasatosporales</taxon>
        <taxon>Streptomycetaceae</taxon>
        <taxon>Streptomyces</taxon>
    </lineage>
</organism>
<evidence type="ECO:0000313" key="1">
    <source>
        <dbReference type="EMBL" id="MEV4679972.1"/>
    </source>
</evidence>
<reference evidence="1 2" key="1">
    <citation type="submission" date="2024-06" db="EMBL/GenBank/DDBJ databases">
        <title>The Natural Products Discovery Center: Release of the First 8490 Sequenced Strains for Exploring Actinobacteria Biosynthetic Diversity.</title>
        <authorList>
            <person name="Kalkreuter E."/>
            <person name="Kautsar S.A."/>
            <person name="Yang D."/>
            <person name="Bader C.D."/>
            <person name="Teijaro C.N."/>
            <person name="Fluegel L."/>
            <person name="Davis C.M."/>
            <person name="Simpson J.R."/>
            <person name="Lauterbach L."/>
            <person name="Steele A.D."/>
            <person name="Gui C."/>
            <person name="Meng S."/>
            <person name="Li G."/>
            <person name="Viehrig K."/>
            <person name="Ye F."/>
            <person name="Su P."/>
            <person name="Kiefer A.F."/>
            <person name="Nichols A."/>
            <person name="Cepeda A.J."/>
            <person name="Yan W."/>
            <person name="Fan B."/>
            <person name="Jiang Y."/>
            <person name="Adhikari A."/>
            <person name="Zheng C.-J."/>
            <person name="Schuster L."/>
            <person name="Cowan T.M."/>
            <person name="Smanski M.J."/>
            <person name="Chevrette M.G."/>
            <person name="De Carvalho L.P.S."/>
            <person name="Shen B."/>
        </authorList>
    </citation>
    <scope>NUCLEOTIDE SEQUENCE [LARGE SCALE GENOMIC DNA]</scope>
    <source>
        <strain evidence="1 2">NPDC049344</strain>
    </source>
</reference>
<accession>A0ABV3HNR0</accession>
<evidence type="ECO:0000313" key="2">
    <source>
        <dbReference type="Proteomes" id="UP001552521"/>
    </source>
</evidence>
<comment type="caution">
    <text evidence="1">The sequence shown here is derived from an EMBL/GenBank/DDBJ whole genome shotgun (WGS) entry which is preliminary data.</text>
</comment>
<dbReference type="RefSeq" id="WP_364588412.1">
    <property type="nucleotide sequence ID" value="NZ_JBFAQK010000003.1"/>
</dbReference>
<protein>
    <submittedName>
        <fullName evidence="1">Uncharacterized protein</fullName>
    </submittedName>
</protein>
<proteinExistence type="predicted"/>
<dbReference type="EMBL" id="JBFAQK010000003">
    <property type="protein sequence ID" value="MEV4679972.1"/>
    <property type="molecule type" value="Genomic_DNA"/>
</dbReference>
<keyword evidence="2" id="KW-1185">Reference proteome</keyword>
<gene>
    <name evidence="1" type="ORF">AB0K36_04150</name>
</gene>
<name>A0ABV3HNR0_9ACTN</name>
<dbReference type="Proteomes" id="UP001552521">
    <property type="component" value="Unassembled WGS sequence"/>
</dbReference>
<sequence>MEATHDAGGLRLRIPVAEQAKARKIEITSGTRKELQS</sequence>